<accession>A0AAN8IM24</accession>
<feature type="signal peptide" evidence="2">
    <location>
        <begin position="1"/>
        <end position="17"/>
    </location>
</feature>
<dbReference type="AlphaFoldDB" id="A0AAN8IM24"/>
<evidence type="ECO:0000313" key="3">
    <source>
        <dbReference type="EMBL" id="KAK5975678.1"/>
    </source>
</evidence>
<comment type="caution">
    <text evidence="3">The sequence shown here is derived from an EMBL/GenBank/DDBJ whole genome shotgun (WGS) entry which is preliminary data.</text>
</comment>
<keyword evidence="1" id="KW-1133">Transmembrane helix</keyword>
<evidence type="ECO:0000256" key="1">
    <source>
        <dbReference type="SAM" id="Phobius"/>
    </source>
</evidence>
<feature type="chain" id="PRO_5042856265" evidence="2">
    <location>
        <begin position="18"/>
        <end position="679"/>
    </location>
</feature>
<evidence type="ECO:0000313" key="4">
    <source>
        <dbReference type="Proteomes" id="UP001331761"/>
    </source>
</evidence>
<reference evidence="3 4" key="1">
    <citation type="submission" date="2019-10" db="EMBL/GenBank/DDBJ databases">
        <title>Assembly and Annotation for the nematode Trichostrongylus colubriformis.</title>
        <authorList>
            <person name="Martin J."/>
        </authorList>
    </citation>
    <scope>NUCLEOTIDE SEQUENCE [LARGE SCALE GENOMIC DNA]</scope>
    <source>
        <strain evidence="3">G859</strain>
        <tissue evidence="3">Whole worm</tissue>
    </source>
</reference>
<evidence type="ECO:0000256" key="2">
    <source>
        <dbReference type="SAM" id="SignalP"/>
    </source>
</evidence>
<organism evidence="3 4">
    <name type="scientific">Trichostrongylus colubriformis</name>
    <name type="common">Black scour worm</name>
    <dbReference type="NCBI Taxonomy" id="6319"/>
    <lineage>
        <taxon>Eukaryota</taxon>
        <taxon>Metazoa</taxon>
        <taxon>Ecdysozoa</taxon>
        <taxon>Nematoda</taxon>
        <taxon>Chromadorea</taxon>
        <taxon>Rhabditida</taxon>
        <taxon>Rhabditina</taxon>
        <taxon>Rhabditomorpha</taxon>
        <taxon>Strongyloidea</taxon>
        <taxon>Trichostrongylidae</taxon>
        <taxon>Trichostrongylus</taxon>
    </lineage>
</organism>
<dbReference type="EMBL" id="WIXE01012759">
    <property type="protein sequence ID" value="KAK5975678.1"/>
    <property type="molecule type" value="Genomic_DNA"/>
</dbReference>
<dbReference type="Proteomes" id="UP001331761">
    <property type="component" value="Unassembled WGS sequence"/>
</dbReference>
<proteinExistence type="predicted"/>
<keyword evidence="1" id="KW-0472">Membrane</keyword>
<name>A0AAN8IM24_TRICO</name>
<feature type="transmembrane region" description="Helical" evidence="1">
    <location>
        <begin position="631"/>
        <end position="652"/>
    </location>
</feature>
<protein>
    <submittedName>
        <fullName evidence="3">Uncharacterized protein</fullName>
    </submittedName>
</protein>
<sequence>MVCVHILVAALLSTVLSKKRVVKQPHYTTHVPAGIKERAPFVPRALLYLSYKFPLRDDGSLIAFMEYETRRGRGVVGEEDLAKVMFPNQAYETVKEKLTHMPNAMDTPFWRDVPLHSMVKADTDLDGATAAWMSEPAFTKTEYIGEDSMKHQHYSGISIKQIHEPFGLPFEVPCYSKHMDQLNSTTIFYKIPNRKFLSLNVSSTLEHNPKFQLSSYLSHVVKNMATTGSKPEVRTAWPQLIGRNVGAFTHTETKHFLNVPDGRLTISPNPEALTSSHEEETMPWGSLICTAMIDNEPRHLGVVVNLDYVANGRHPLKYSEIKVLDEEDQKPAGKKEPLPVLDTRTNLKIDISWDDWSCCSACCCTSMLCGKFYTPDRKCSQLRSVKVRKGYLSLMKIKPEKPVRPWDGHGVSMEFQMLMSISPYKEKGIPLFSTMWDNRDLRTIKAYKERLYRERFKAFPNITKHEVGQHPGIYIDEMECTEEKYDCAKLAQCRGINIKSKIDQELEEEADPCAEYESEIEIIFIEREHTDVALFTGKNYRLRLREEVFSTDATRASWRVSSRPPAHYDKSKSCLEQGIVLLKNGDLLMTSLTSRDVRRHVEVTLSDGRKLSVQFSNAGLRLGLGEDSGVLIMWAVILTVFFILLILFVMTVHNRRRARTQQILLSKMRKRLRAEGKVQ</sequence>
<gene>
    <name evidence="3" type="ORF">GCK32_005685</name>
</gene>
<keyword evidence="1" id="KW-0812">Transmembrane</keyword>
<keyword evidence="4" id="KW-1185">Reference proteome</keyword>
<keyword evidence="2" id="KW-0732">Signal</keyword>